<dbReference type="OrthoDB" id="9802417at2"/>
<dbReference type="EMBL" id="QRAN01000018">
    <property type="protein sequence ID" value="RLQ20893.1"/>
    <property type="molecule type" value="Genomic_DNA"/>
</dbReference>
<protein>
    <submittedName>
        <fullName evidence="1">BrnT family toxin</fullName>
    </submittedName>
</protein>
<evidence type="ECO:0000313" key="1">
    <source>
        <dbReference type="EMBL" id="RLQ20893.1"/>
    </source>
</evidence>
<dbReference type="Pfam" id="PF04365">
    <property type="entry name" value="BrnT_toxin"/>
    <property type="match status" value="1"/>
</dbReference>
<dbReference type="InterPro" id="IPR038573">
    <property type="entry name" value="BrnT_sf"/>
</dbReference>
<dbReference type="AlphaFoldDB" id="A0A3L7DXA9"/>
<proteinExistence type="predicted"/>
<comment type="caution">
    <text evidence="1">The sequence shown here is derived from an EMBL/GenBank/DDBJ whole genome shotgun (WGS) entry which is preliminary data.</text>
</comment>
<organism evidence="1 2">
    <name type="scientific">Seongchinamella sediminis</name>
    <dbReference type="NCBI Taxonomy" id="2283635"/>
    <lineage>
        <taxon>Bacteria</taxon>
        <taxon>Pseudomonadati</taxon>
        <taxon>Pseudomonadota</taxon>
        <taxon>Gammaproteobacteria</taxon>
        <taxon>Cellvibrionales</taxon>
        <taxon>Halieaceae</taxon>
        <taxon>Seongchinamella</taxon>
    </lineage>
</organism>
<sequence>MKFQYDQRKSASNLRKHGIDFEQAQFLWDDPNLVELAARSDDEPRSIVIARFNRQYWSAVFTLRDEEIRLISVRRSRKAEVELYES</sequence>
<name>A0A3L7DXA9_9GAMM</name>
<gene>
    <name evidence="1" type="ORF">DWB85_15105</name>
</gene>
<evidence type="ECO:0000313" key="2">
    <source>
        <dbReference type="Proteomes" id="UP000265509"/>
    </source>
</evidence>
<dbReference type="RefSeq" id="WP_117956304.1">
    <property type="nucleotide sequence ID" value="NZ_QRAN01000018.1"/>
</dbReference>
<dbReference type="InterPro" id="IPR007460">
    <property type="entry name" value="BrnT_toxin"/>
</dbReference>
<reference evidence="1 2" key="1">
    <citation type="submission" date="2018-07" db="EMBL/GenBank/DDBJ databases">
        <title>Halioglobus sp. genome submission.</title>
        <authorList>
            <person name="Ye M.-Q."/>
            <person name="Du Z.-J."/>
        </authorList>
    </citation>
    <scope>NUCLEOTIDE SEQUENCE [LARGE SCALE GENOMIC DNA]</scope>
    <source>
        <strain evidence="1 2">U0301</strain>
    </source>
</reference>
<dbReference type="Gene3D" id="3.10.450.530">
    <property type="entry name" value="Ribonuclease toxin, BrnT, of type II toxin-antitoxin system"/>
    <property type="match status" value="1"/>
</dbReference>
<dbReference type="Proteomes" id="UP000265509">
    <property type="component" value="Unassembled WGS sequence"/>
</dbReference>
<accession>A0A3L7DXA9</accession>
<keyword evidence="2" id="KW-1185">Reference proteome</keyword>